<dbReference type="RefSeq" id="WP_249321516.1">
    <property type="nucleotide sequence ID" value="NZ_CP060632.1"/>
</dbReference>
<feature type="coiled-coil region" evidence="1">
    <location>
        <begin position="23"/>
        <end position="50"/>
    </location>
</feature>
<feature type="compositionally biased region" description="Basic and acidic residues" evidence="2">
    <location>
        <begin position="91"/>
        <end position="104"/>
    </location>
</feature>
<evidence type="ECO:0000256" key="2">
    <source>
        <dbReference type="SAM" id="MobiDB-lite"/>
    </source>
</evidence>
<feature type="region of interest" description="Disordered" evidence="2">
    <location>
        <begin position="77"/>
        <end position="104"/>
    </location>
</feature>
<dbReference type="Proteomes" id="UP000515819">
    <property type="component" value="Chromosome"/>
</dbReference>
<organism evidence="4 5">
    <name type="scientific">Wujia chipingensis</name>
    <dbReference type="NCBI Taxonomy" id="2763670"/>
    <lineage>
        <taxon>Bacteria</taxon>
        <taxon>Bacillati</taxon>
        <taxon>Bacillota</taxon>
        <taxon>Clostridia</taxon>
        <taxon>Lachnospirales</taxon>
        <taxon>Lachnospiraceae</taxon>
        <taxon>Wujia</taxon>
    </lineage>
</organism>
<keyword evidence="3" id="KW-0812">Transmembrane</keyword>
<feature type="coiled-coil region" evidence="1">
    <location>
        <begin position="252"/>
        <end position="320"/>
    </location>
</feature>
<dbReference type="AlphaFoldDB" id="A0A7G9FNQ4"/>
<protein>
    <submittedName>
        <fullName evidence="4">Uncharacterized protein</fullName>
    </submittedName>
</protein>
<feature type="transmembrane region" description="Helical" evidence="3">
    <location>
        <begin position="152"/>
        <end position="171"/>
    </location>
</feature>
<keyword evidence="5" id="KW-1185">Reference proteome</keyword>
<feature type="transmembrane region" description="Helical" evidence="3">
    <location>
        <begin position="183"/>
        <end position="205"/>
    </location>
</feature>
<reference evidence="4 5" key="1">
    <citation type="submission" date="2020-08" db="EMBL/GenBank/DDBJ databases">
        <authorList>
            <person name="Liu C."/>
            <person name="Sun Q."/>
        </authorList>
    </citation>
    <scope>NUCLEOTIDE SEQUENCE [LARGE SCALE GENOMIC DNA]</scope>
    <source>
        <strain evidence="4 5">NSJ-4</strain>
    </source>
</reference>
<dbReference type="KEGG" id="wcp:H9Q76_02490"/>
<keyword evidence="1" id="KW-0175">Coiled coil</keyword>
<accession>A0A7G9FNQ4</accession>
<evidence type="ECO:0000256" key="1">
    <source>
        <dbReference type="SAM" id="Coils"/>
    </source>
</evidence>
<name>A0A7G9FNQ4_9FIRM</name>
<evidence type="ECO:0000313" key="4">
    <source>
        <dbReference type="EMBL" id="QNM00186.1"/>
    </source>
</evidence>
<feature type="compositionally biased region" description="Basic residues" evidence="2">
    <location>
        <begin position="79"/>
        <end position="90"/>
    </location>
</feature>
<keyword evidence="3" id="KW-0472">Membrane</keyword>
<dbReference type="EMBL" id="CP060632">
    <property type="protein sequence ID" value="QNM00186.1"/>
    <property type="molecule type" value="Genomic_DNA"/>
</dbReference>
<proteinExistence type="predicted"/>
<evidence type="ECO:0000256" key="3">
    <source>
        <dbReference type="SAM" id="Phobius"/>
    </source>
</evidence>
<keyword evidence="3" id="KW-1133">Transmembrane helix</keyword>
<gene>
    <name evidence="4" type="ORF">H9Q76_02490</name>
</gene>
<sequence length="375" mass="43348">MAENIFNEKQDYIVAARDEVIKRDEYAANIDRMKQQQKKLSRSIASEEKSIADEIATTIKKRRQEIQATYDDRLDDNRARKKKVANKRDKKKEERMDKRYHEETKSLRESDKDLKVEMQTLLRKYKLPSFCGKKLYFALFYARNVREFGLKLLAFIIGFGGIPGLVTFLVKKLVLDTKKDINVAFWCALVAAGTLILLLLIYFAIYSKTKLKHMDAMTQARSIRDKMIANKKQANAIRHSINKDHDDSQYNLDAYDEKMDNLDAEADAIGKEKQEALRSFEEETTSMITEEINNRRLPALEAMKEEKVNMENEITAEEKRFSDQTLLIANKYAAILGEDLCRQDKLEDLIAIMQEGQANTVSEAIAVYKGQKASR</sequence>
<evidence type="ECO:0000313" key="5">
    <source>
        <dbReference type="Proteomes" id="UP000515819"/>
    </source>
</evidence>